<protein>
    <submittedName>
        <fullName evidence="1">Uncharacterized protein</fullName>
    </submittedName>
</protein>
<evidence type="ECO:0000313" key="1">
    <source>
        <dbReference type="EMBL" id="CAD7227418.1"/>
    </source>
</evidence>
<gene>
    <name evidence="1" type="ORF">CTOB1V02_LOCUS5325</name>
</gene>
<reference evidence="1" key="1">
    <citation type="submission" date="2020-11" db="EMBL/GenBank/DDBJ databases">
        <authorList>
            <person name="Tran Van P."/>
        </authorList>
    </citation>
    <scope>NUCLEOTIDE SEQUENCE</scope>
</reference>
<dbReference type="EMBL" id="OB661133">
    <property type="protein sequence ID" value="CAD7227418.1"/>
    <property type="molecule type" value="Genomic_DNA"/>
</dbReference>
<sequence length="127" mass="14676">GVYERNSIRRDGTRKRFVQLVIVFSDVYERKFIRRDGRSSRCGKDNFLMAGMWIHYCSRRNCVESTGITCIIDTIDSYFPALDDRARDEAESVIAFRVLLPVRATVKSMSFVWDGCQYGPPAAFWMG</sequence>
<name>A0A7R8W9G0_9CRUS</name>
<feature type="non-terminal residue" evidence="1">
    <location>
        <position position="127"/>
    </location>
</feature>
<dbReference type="AlphaFoldDB" id="A0A7R8W9G0"/>
<proteinExistence type="predicted"/>
<organism evidence="1">
    <name type="scientific">Cyprideis torosa</name>
    <dbReference type="NCBI Taxonomy" id="163714"/>
    <lineage>
        <taxon>Eukaryota</taxon>
        <taxon>Metazoa</taxon>
        <taxon>Ecdysozoa</taxon>
        <taxon>Arthropoda</taxon>
        <taxon>Crustacea</taxon>
        <taxon>Oligostraca</taxon>
        <taxon>Ostracoda</taxon>
        <taxon>Podocopa</taxon>
        <taxon>Podocopida</taxon>
        <taxon>Cytherocopina</taxon>
        <taxon>Cytheroidea</taxon>
        <taxon>Cytherideidae</taxon>
        <taxon>Cyprideis</taxon>
    </lineage>
</organism>
<accession>A0A7R8W9G0</accession>
<feature type="non-terminal residue" evidence="1">
    <location>
        <position position="1"/>
    </location>
</feature>